<sequence length="610" mass="66414">MCGIVGAIAQRPVAAILLEGLRRLEYRGYDSAGLAVLDASGQLQRRRELGKVARLAEAVAAQPLPGTLGIAHTRWATHGEPATHNAHPHVSHDRCMLVHNGIIENHEALRREQQAAGYMFTSETDTEVVVHAIHAELERGASLIDAVRTATRRLRGAYALGVIDAADPEHLVAARHGSPLVIGIGFGEHFIASDVFALLPVTNRFIFLEEGDLAELTREQVRIWDHSGQPVERPIKTSTVAAEATERGPYRHFMQKEIFEQPRAIADTLEGRLSGERVLLESFGNQASTLFPQLRAVTIVACGTSFHAALVARYWLEGVAGVPCQVEVASEYRYRQPVIPEQALFVTISQSGETADTLAALRQAKAAGYAATLAICNVPESSLVRESDLVLLTHAGPEIGVASTKAFTTQLVALLLLTLALGRFHRLNTVAEAQLVTLLRTLPSKIEEVLQLDTTIAALAERFIDKQHTLFLGRGEQYPIALEGALKLKEISYIHAEAYPAGELKHGPLALIDEHMPVVAVAPNNALLEKLKSNLEEVRARGGQLIVFADFQVPLEESEGVTVVRLPESDDLLDPLIFTIPLQLLAYHVAVLKGTDVDQPRNLAKSVTVE</sequence>
<dbReference type="InterPro" id="IPR001347">
    <property type="entry name" value="SIS_dom"/>
</dbReference>
<keyword evidence="14" id="KW-1185">Reference proteome</keyword>
<evidence type="ECO:0000256" key="7">
    <source>
        <dbReference type="ARBA" id="ARBA00022679"/>
    </source>
</evidence>
<feature type="domain" description="SIS" evidence="12">
    <location>
        <begin position="459"/>
        <end position="600"/>
    </location>
</feature>
<dbReference type="InterPro" id="IPR005855">
    <property type="entry name" value="GFAT"/>
</dbReference>
<feature type="initiator methionine" description="Removed" evidence="10">
    <location>
        <position position="1"/>
    </location>
</feature>
<dbReference type="GO" id="GO:0006487">
    <property type="term" value="P:protein N-linked glycosylation"/>
    <property type="evidence" value="ECO:0007669"/>
    <property type="project" value="TreeGrafter"/>
</dbReference>
<dbReference type="CDD" id="cd05009">
    <property type="entry name" value="SIS_GlmS_GlmD_2"/>
    <property type="match status" value="1"/>
</dbReference>
<dbReference type="CDD" id="cd00714">
    <property type="entry name" value="GFAT"/>
    <property type="match status" value="1"/>
</dbReference>
<dbReference type="SUPFAM" id="SSF53697">
    <property type="entry name" value="SIS domain"/>
    <property type="match status" value="1"/>
</dbReference>
<gene>
    <name evidence="10" type="primary">glmS</name>
    <name evidence="13" type="ORF">SAMN05421644_10684</name>
</gene>
<keyword evidence="5 10" id="KW-0963">Cytoplasm</keyword>
<dbReference type="PANTHER" id="PTHR10937">
    <property type="entry name" value="GLUCOSAMINE--FRUCTOSE-6-PHOSPHATE AMINOTRANSFERASE, ISOMERIZING"/>
    <property type="match status" value="1"/>
</dbReference>
<reference evidence="14" key="1">
    <citation type="submission" date="2016-10" db="EMBL/GenBank/DDBJ databases">
        <authorList>
            <person name="Varghese N."/>
            <person name="Submissions S."/>
        </authorList>
    </citation>
    <scope>NUCLEOTIDE SEQUENCE [LARGE SCALE GENOMIC DNA]</scope>
    <source>
        <strain evidence="14">DSM 173</strain>
    </source>
</reference>
<evidence type="ECO:0000259" key="11">
    <source>
        <dbReference type="PROSITE" id="PS51278"/>
    </source>
</evidence>
<dbReference type="NCBIfam" id="TIGR01135">
    <property type="entry name" value="glmS"/>
    <property type="match status" value="1"/>
</dbReference>
<dbReference type="InterPro" id="IPR017932">
    <property type="entry name" value="GATase_2_dom"/>
</dbReference>
<dbReference type="Gene3D" id="3.60.20.10">
    <property type="entry name" value="Glutamine Phosphoribosylpyrophosphate, subunit 1, domain 1"/>
    <property type="match status" value="1"/>
</dbReference>
<keyword evidence="7 10" id="KW-0808">Transferase</keyword>
<dbReference type="RefSeq" id="WP_091332360.1">
    <property type="nucleotide sequence ID" value="NZ_FNOW01000006.1"/>
</dbReference>
<evidence type="ECO:0000256" key="2">
    <source>
        <dbReference type="ARBA" id="ARBA00004496"/>
    </source>
</evidence>
<dbReference type="GO" id="GO:0006002">
    <property type="term" value="P:fructose 6-phosphate metabolic process"/>
    <property type="evidence" value="ECO:0007669"/>
    <property type="project" value="TreeGrafter"/>
</dbReference>
<comment type="function">
    <text evidence="10">Catalyzes the first step in hexosamine metabolism, converting fructose-6P into glucosamine-6P using glutamine as a nitrogen source.</text>
</comment>
<feature type="domain" description="Glutamine amidotransferase type-2" evidence="11">
    <location>
        <begin position="2"/>
        <end position="219"/>
    </location>
</feature>
<proteinExistence type="inferred from homology"/>
<evidence type="ECO:0000256" key="3">
    <source>
        <dbReference type="ARBA" id="ARBA00012916"/>
    </source>
</evidence>
<organism evidence="13 14">
    <name type="scientific">Allochromatium warmingii</name>
    <name type="common">Chromatium warmingii</name>
    <dbReference type="NCBI Taxonomy" id="61595"/>
    <lineage>
        <taxon>Bacteria</taxon>
        <taxon>Pseudomonadati</taxon>
        <taxon>Pseudomonadota</taxon>
        <taxon>Gammaproteobacteria</taxon>
        <taxon>Chromatiales</taxon>
        <taxon>Chromatiaceae</taxon>
        <taxon>Allochromatium</taxon>
    </lineage>
</organism>
<accession>A0A1H3CNZ5</accession>
<dbReference type="GO" id="GO:0005829">
    <property type="term" value="C:cytosol"/>
    <property type="evidence" value="ECO:0007669"/>
    <property type="project" value="TreeGrafter"/>
</dbReference>
<dbReference type="InterPro" id="IPR047084">
    <property type="entry name" value="GFAT_N"/>
</dbReference>
<feature type="active site" description="For Fru-6P isomerization activity" evidence="10">
    <location>
        <position position="605"/>
    </location>
</feature>
<evidence type="ECO:0000313" key="14">
    <source>
        <dbReference type="Proteomes" id="UP000198672"/>
    </source>
</evidence>
<evidence type="ECO:0000256" key="4">
    <source>
        <dbReference type="ARBA" id="ARBA00016090"/>
    </source>
</evidence>
<evidence type="ECO:0000256" key="8">
    <source>
        <dbReference type="ARBA" id="ARBA00022737"/>
    </source>
</evidence>
<dbReference type="EC" id="2.6.1.16" evidence="3 10"/>
<dbReference type="InterPro" id="IPR029055">
    <property type="entry name" value="Ntn_hydrolases_N"/>
</dbReference>
<protein>
    <recommendedName>
        <fullName evidence="4 10">Glutamine--fructose-6-phosphate aminotransferase [isomerizing]</fullName>
        <ecNumber evidence="3 10">2.6.1.16</ecNumber>
    </recommendedName>
    <alternativeName>
        <fullName evidence="10">D-fructose-6-phosphate amidotransferase</fullName>
    </alternativeName>
    <alternativeName>
        <fullName evidence="10">GFAT</fullName>
    </alternativeName>
    <alternativeName>
        <fullName evidence="10">Glucosamine-6-phosphate synthase</fullName>
    </alternativeName>
    <alternativeName>
        <fullName evidence="10">Hexosephosphate aminotransferase</fullName>
    </alternativeName>
    <alternativeName>
        <fullName evidence="10">L-glutamine--D-fructose-6-phosphate amidotransferase</fullName>
    </alternativeName>
</protein>
<dbReference type="InterPro" id="IPR035490">
    <property type="entry name" value="GlmS/FrlB_SIS"/>
</dbReference>
<comment type="catalytic activity">
    <reaction evidence="1 10">
        <text>D-fructose 6-phosphate + L-glutamine = D-glucosamine 6-phosphate + L-glutamate</text>
        <dbReference type="Rhea" id="RHEA:13237"/>
        <dbReference type="ChEBI" id="CHEBI:29985"/>
        <dbReference type="ChEBI" id="CHEBI:58359"/>
        <dbReference type="ChEBI" id="CHEBI:58725"/>
        <dbReference type="ChEBI" id="CHEBI:61527"/>
        <dbReference type="EC" id="2.6.1.16"/>
    </reaction>
</comment>
<comment type="subunit">
    <text evidence="10">Homodimer.</text>
</comment>
<keyword evidence="8" id="KW-0677">Repeat</keyword>
<dbReference type="PROSITE" id="PS51464">
    <property type="entry name" value="SIS"/>
    <property type="match status" value="2"/>
</dbReference>
<dbReference type="InterPro" id="IPR046348">
    <property type="entry name" value="SIS_dom_sf"/>
</dbReference>
<dbReference type="NCBIfam" id="NF001484">
    <property type="entry name" value="PRK00331.1"/>
    <property type="match status" value="1"/>
</dbReference>
<feature type="domain" description="SIS" evidence="12">
    <location>
        <begin position="287"/>
        <end position="429"/>
    </location>
</feature>
<evidence type="ECO:0000259" key="12">
    <source>
        <dbReference type="PROSITE" id="PS51464"/>
    </source>
</evidence>
<dbReference type="GO" id="GO:0097367">
    <property type="term" value="F:carbohydrate derivative binding"/>
    <property type="evidence" value="ECO:0007669"/>
    <property type="project" value="InterPro"/>
</dbReference>
<feature type="active site" description="Nucleophile; for GATase activity" evidence="10">
    <location>
        <position position="2"/>
    </location>
</feature>
<evidence type="ECO:0000256" key="10">
    <source>
        <dbReference type="HAMAP-Rule" id="MF_00164"/>
    </source>
</evidence>
<dbReference type="InterPro" id="IPR035466">
    <property type="entry name" value="GlmS/AgaS_SIS"/>
</dbReference>
<name>A0A1H3CNZ5_ALLWA</name>
<dbReference type="PROSITE" id="PS51278">
    <property type="entry name" value="GATASE_TYPE_2"/>
    <property type="match status" value="1"/>
</dbReference>
<dbReference type="Pfam" id="PF01380">
    <property type="entry name" value="SIS"/>
    <property type="match status" value="2"/>
</dbReference>
<dbReference type="Proteomes" id="UP000198672">
    <property type="component" value="Unassembled WGS sequence"/>
</dbReference>
<comment type="subcellular location">
    <subcellularLocation>
        <location evidence="2 10">Cytoplasm</location>
    </subcellularLocation>
</comment>
<dbReference type="GO" id="GO:0046349">
    <property type="term" value="P:amino sugar biosynthetic process"/>
    <property type="evidence" value="ECO:0007669"/>
    <property type="project" value="UniProtKB-ARBA"/>
</dbReference>
<keyword evidence="6 10" id="KW-0032">Aminotransferase</keyword>
<dbReference type="PANTHER" id="PTHR10937:SF0">
    <property type="entry name" value="GLUTAMINE--FRUCTOSE-6-PHOSPHATE TRANSAMINASE (ISOMERIZING)"/>
    <property type="match status" value="1"/>
</dbReference>
<dbReference type="SUPFAM" id="SSF56235">
    <property type="entry name" value="N-terminal nucleophile aminohydrolases (Ntn hydrolases)"/>
    <property type="match status" value="1"/>
</dbReference>
<dbReference type="GO" id="GO:0006047">
    <property type="term" value="P:UDP-N-acetylglucosamine metabolic process"/>
    <property type="evidence" value="ECO:0007669"/>
    <property type="project" value="TreeGrafter"/>
</dbReference>
<dbReference type="EMBL" id="FNOW01000006">
    <property type="protein sequence ID" value="SDX55836.1"/>
    <property type="molecule type" value="Genomic_DNA"/>
</dbReference>
<keyword evidence="9" id="KW-0315">Glutamine amidotransferase</keyword>
<evidence type="ECO:0000313" key="13">
    <source>
        <dbReference type="EMBL" id="SDX55836.1"/>
    </source>
</evidence>
<dbReference type="Pfam" id="PF13522">
    <property type="entry name" value="GATase_6"/>
    <property type="match status" value="1"/>
</dbReference>
<dbReference type="CDD" id="cd05008">
    <property type="entry name" value="SIS_GlmS_GlmD_1"/>
    <property type="match status" value="1"/>
</dbReference>
<dbReference type="FunFam" id="3.40.50.10490:FF:000002">
    <property type="entry name" value="Glutamine--fructose-6-phosphate aminotransferase [isomerizing]"/>
    <property type="match status" value="1"/>
</dbReference>
<dbReference type="GO" id="GO:0004360">
    <property type="term" value="F:glutamine-fructose-6-phosphate transaminase (isomerizing) activity"/>
    <property type="evidence" value="ECO:0007669"/>
    <property type="project" value="UniProtKB-UniRule"/>
</dbReference>
<dbReference type="OrthoDB" id="9761808at2"/>
<dbReference type="Gene3D" id="3.40.50.10490">
    <property type="entry name" value="Glucose-6-phosphate isomerase like protein, domain 1"/>
    <property type="match status" value="2"/>
</dbReference>
<evidence type="ECO:0000256" key="5">
    <source>
        <dbReference type="ARBA" id="ARBA00022490"/>
    </source>
</evidence>
<dbReference type="FunFam" id="3.40.50.10490:FF:000001">
    <property type="entry name" value="Glutamine--fructose-6-phosphate aminotransferase [isomerizing]"/>
    <property type="match status" value="1"/>
</dbReference>
<dbReference type="AlphaFoldDB" id="A0A1H3CNZ5"/>
<dbReference type="GO" id="GO:0005975">
    <property type="term" value="P:carbohydrate metabolic process"/>
    <property type="evidence" value="ECO:0007669"/>
    <property type="project" value="UniProtKB-UniRule"/>
</dbReference>
<dbReference type="HAMAP" id="MF_00164">
    <property type="entry name" value="GlmS"/>
    <property type="match status" value="1"/>
</dbReference>
<evidence type="ECO:0000256" key="6">
    <source>
        <dbReference type="ARBA" id="ARBA00022576"/>
    </source>
</evidence>
<evidence type="ECO:0000256" key="1">
    <source>
        <dbReference type="ARBA" id="ARBA00001031"/>
    </source>
</evidence>
<evidence type="ECO:0000256" key="9">
    <source>
        <dbReference type="ARBA" id="ARBA00022962"/>
    </source>
</evidence>
<dbReference type="STRING" id="61595.SAMN05421644_10684"/>
<dbReference type="FunFam" id="3.60.20.10:FF:000006">
    <property type="entry name" value="Glutamine--fructose-6-phosphate aminotransferase [isomerizing]"/>
    <property type="match status" value="1"/>
</dbReference>